<dbReference type="Proteomes" id="UP000266340">
    <property type="component" value="Unassembled WGS sequence"/>
</dbReference>
<reference evidence="1 2" key="1">
    <citation type="submission" date="2018-09" db="EMBL/GenBank/DDBJ databases">
        <title>Cohnella cavernae sp. nov., isolated from a karst cave.</title>
        <authorList>
            <person name="Zhu H."/>
        </authorList>
    </citation>
    <scope>NUCLEOTIDE SEQUENCE [LARGE SCALE GENOMIC DNA]</scope>
    <source>
        <strain evidence="1 2">K2E09-144</strain>
    </source>
</reference>
<gene>
    <name evidence="1" type="ORF">D3H35_17170</name>
</gene>
<evidence type="ECO:0000313" key="2">
    <source>
        <dbReference type="Proteomes" id="UP000266340"/>
    </source>
</evidence>
<sequence>MGFEDADNSYDKIVLDTLSRLSLNTPLTDVNPGSIVRTLVEAVSWEVSAAYAKMSAIYDMGFLDTATGDALDRLASLFGIKRADGPEITGQTLFTRDVQVTSDVSIPAGTLLTKIKASNRKQVKYRTSASSVLKTGQQTVTVPIVADLGTDSGSASSSDSLSALQDNELTADDVGNGTDQNIMQLASPLPGIRQAQLLFPTSVRKQRESDDELRARIQGAINKAGGGTEGAIREAVLATGLARNVAFGPAPGAPAPEPGTLLVSVDADMSNPTTAAAIMDAINLSKAAGILIQVQQVAKQKVALQFQVTPTDETADESSLDRVYLHAAQAAQQAIQANEPGQPLLWNRIAANVLKVPGVLDVKGGLSPVQSPSAAGSALLAAAAAGTGASPAESSVLDRLDMQQPAQSAQLTTVKVQGPSNAELNFDVDDSGQLVYRAAGTPSGPEGGATP</sequence>
<accession>A0A398CJB0</accession>
<protein>
    <recommendedName>
        <fullName evidence="3">Baseplate protein J-like domain-containing protein</fullName>
    </recommendedName>
</protein>
<dbReference type="OrthoDB" id="7904838at2"/>
<comment type="caution">
    <text evidence="1">The sequence shown here is derived from an EMBL/GenBank/DDBJ whole genome shotgun (WGS) entry which is preliminary data.</text>
</comment>
<name>A0A398CJB0_9BACL</name>
<proteinExistence type="predicted"/>
<dbReference type="RefSeq" id="WP_119150474.1">
    <property type="nucleotide sequence ID" value="NZ_JBHSOV010000048.1"/>
</dbReference>
<organism evidence="1 2">
    <name type="scientific">Cohnella faecalis</name>
    <dbReference type="NCBI Taxonomy" id="2315694"/>
    <lineage>
        <taxon>Bacteria</taxon>
        <taxon>Bacillati</taxon>
        <taxon>Bacillota</taxon>
        <taxon>Bacilli</taxon>
        <taxon>Bacillales</taxon>
        <taxon>Paenibacillaceae</taxon>
        <taxon>Cohnella</taxon>
    </lineage>
</organism>
<evidence type="ECO:0008006" key="3">
    <source>
        <dbReference type="Google" id="ProtNLM"/>
    </source>
</evidence>
<evidence type="ECO:0000313" key="1">
    <source>
        <dbReference type="EMBL" id="RIE02435.1"/>
    </source>
</evidence>
<keyword evidence="2" id="KW-1185">Reference proteome</keyword>
<dbReference type="EMBL" id="QXJM01000039">
    <property type="protein sequence ID" value="RIE02435.1"/>
    <property type="molecule type" value="Genomic_DNA"/>
</dbReference>
<dbReference type="AlphaFoldDB" id="A0A398CJB0"/>